<dbReference type="AlphaFoldDB" id="A0AA39LA00"/>
<dbReference type="EMBL" id="JAPDFR010000002">
    <property type="protein sequence ID" value="KAK0389405.1"/>
    <property type="molecule type" value="Genomic_DNA"/>
</dbReference>
<keyword evidence="2" id="KW-0812">Transmembrane</keyword>
<sequence>MVDCRKPGELPREPSHAVSQPCSAIARPEPVKVRQDHTDSVEPLHHISNGSKTLSSAVSTSTDDTRLHISEPDGEPWPFKMATMQSQNKMYMAIPNLTDISFAGLQYLGTQLDRLRERILEVGESSDQYHDLMAQLIEKKMKFDRLRTGIYEGNKLPDPFISDIKKICSVAQDKSPTSPIEEESVQNSRWLVDHDMADWARVSVMTPTKHLVSRLPESKIGGMVPARLRPKNTSRGGTESYSPLIFQFFSVSAEVLFIVMTWVFGSVPVLIKSLENPNKKLELLFYSLFFVFWSIITSMLTPKFETRLYLNVGMAALYVQNIRG</sequence>
<feature type="region of interest" description="Disordered" evidence="1">
    <location>
        <begin position="1"/>
        <end position="74"/>
    </location>
</feature>
<feature type="transmembrane region" description="Helical" evidence="2">
    <location>
        <begin position="283"/>
        <end position="301"/>
    </location>
</feature>
<proteinExistence type="predicted"/>
<feature type="compositionally biased region" description="Basic and acidic residues" evidence="1">
    <location>
        <begin position="1"/>
        <end position="15"/>
    </location>
</feature>
<gene>
    <name evidence="3" type="ORF">NLU13_2980</name>
</gene>
<feature type="transmembrane region" description="Helical" evidence="2">
    <location>
        <begin position="244"/>
        <end position="271"/>
    </location>
</feature>
<feature type="compositionally biased region" description="Basic and acidic residues" evidence="1">
    <location>
        <begin position="29"/>
        <end position="45"/>
    </location>
</feature>
<evidence type="ECO:0000313" key="3">
    <source>
        <dbReference type="EMBL" id="KAK0389405.1"/>
    </source>
</evidence>
<name>A0AA39LA00_SARSR</name>
<keyword evidence="2" id="KW-0472">Membrane</keyword>
<protein>
    <submittedName>
        <fullName evidence="3">Uncharacterized protein</fullName>
    </submittedName>
</protein>
<evidence type="ECO:0000256" key="2">
    <source>
        <dbReference type="SAM" id="Phobius"/>
    </source>
</evidence>
<reference evidence="3" key="1">
    <citation type="submission" date="2022-10" db="EMBL/GenBank/DDBJ databases">
        <title>Determination and structural analysis of whole genome sequence of Sarocladium strictum F4-1.</title>
        <authorList>
            <person name="Hu L."/>
            <person name="Jiang Y."/>
        </authorList>
    </citation>
    <scope>NUCLEOTIDE SEQUENCE</scope>
    <source>
        <strain evidence="3">F4-1</strain>
    </source>
</reference>
<accession>A0AA39LA00</accession>
<evidence type="ECO:0000313" key="4">
    <source>
        <dbReference type="Proteomes" id="UP001175261"/>
    </source>
</evidence>
<dbReference type="Proteomes" id="UP001175261">
    <property type="component" value="Unassembled WGS sequence"/>
</dbReference>
<feature type="compositionally biased region" description="Polar residues" evidence="1">
    <location>
        <begin position="48"/>
        <end position="62"/>
    </location>
</feature>
<organism evidence="3 4">
    <name type="scientific">Sarocladium strictum</name>
    <name type="common">Black bundle disease fungus</name>
    <name type="synonym">Acremonium strictum</name>
    <dbReference type="NCBI Taxonomy" id="5046"/>
    <lineage>
        <taxon>Eukaryota</taxon>
        <taxon>Fungi</taxon>
        <taxon>Dikarya</taxon>
        <taxon>Ascomycota</taxon>
        <taxon>Pezizomycotina</taxon>
        <taxon>Sordariomycetes</taxon>
        <taxon>Hypocreomycetidae</taxon>
        <taxon>Hypocreales</taxon>
        <taxon>Sarocladiaceae</taxon>
        <taxon>Sarocladium</taxon>
    </lineage>
</organism>
<evidence type="ECO:0000256" key="1">
    <source>
        <dbReference type="SAM" id="MobiDB-lite"/>
    </source>
</evidence>
<keyword evidence="4" id="KW-1185">Reference proteome</keyword>
<keyword evidence="2" id="KW-1133">Transmembrane helix</keyword>
<comment type="caution">
    <text evidence="3">The sequence shown here is derived from an EMBL/GenBank/DDBJ whole genome shotgun (WGS) entry which is preliminary data.</text>
</comment>